<dbReference type="EMBL" id="BMAO01004646">
    <property type="protein sequence ID" value="GFQ96084.1"/>
    <property type="molecule type" value="Genomic_DNA"/>
</dbReference>
<evidence type="ECO:0000313" key="2">
    <source>
        <dbReference type="Proteomes" id="UP000887116"/>
    </source>
</evidence>
<protein>
    <submittedName>
        <fullName evidence="1">Uncharacterized protein</fullName>
    </submittedName>
</protein>
<accession>A0A8X6I0J1</accession>
<dbReference type="AlphaFoldDB" id="A0A8X6I0J1"/>
<proteinExistence type="predicted"/>
<gene>
    <name evidence="1" type="primary">AVEN_79050_2</name>
    <name evidence="1" type="ORF">TNCT_372681</name>
</gene>
<organism evidence="1 2">
    <name type="scientific">Trichonephila clavata</name>
    <name type="common">Joro spider</name>
    <name type="synonym">Nephila clavata</name>
    <dbReference type="NCBI Taxonomy" id="2740835"/>
    <lineage>
        <taxon>Eukaryota</taxon>
        <taxon>Metazoa</taxon>
        <taxon>Ecdysozoa</taxon>
        <taxon>Arthropoda</taxon>
        <taxon>Chelicerata</taxon>
        <taxon>Arachnida</taxon>
        <taxon>Araneae</taxon>
        <taxon>Araneomorphae</taxon>
        <taxon>Entelegynae</taxon>
        <taxon>Araneoidea</taxon>
        <taxon>Nephilidae</taxon>
        <taxon>Trichonephila</taxon>
    </lineage>
</organism>
<comment type="caution">
    <text evidence="1">The sequence shown here is derived from an EMBL/GenBank/DDBJ whole genome shotgun (WGS) entry which is preliminary data.</text>
</comment>
<reference evidence="1" key="1">
    <citation type="submission" date="2020-07" db="EMBL/GenBank/DDBJ databases">
        <title>Multicomponent nature underlies the extraordinary mechanical properties of spider dragline silk.</title>
        <authorList>
            <person name="Kono N."/>
            <person name="Nakamura H."/>
            <person name="Mori M."/>
            <person name="Yoshida Y."/>
            <person name="Ohtoshi R."/>
            <person name="Malay A.D."/>
            <person name="Moran D.A.P."/>
            <person name="Tomita M."/>
            <person name="Numata K."/>
            <person name="Arakawa K."/>
        </authorList>
    </citation>
    <scope>NUCLEOTIDE SEQUENCE</scope>
</reference>
<dbReference type="OrthoDB" id="6432373at2759"/>
<sequence>MFENLQDTSLLHNTIQSILNQINSSQETEQNCPPALENNHEAAFVEPSSDTDSETFKEPEKKLSEIEGANIVASLVFALAQKRIKNPLLYKKVLEEQCYVNRRCHAAMFYVTLKSNGITCAQATSYFESIGCIFPPVSWKFYIMLCFHCEWSEYFVECASQLESNILMTVVKNILKIEWAEEPLIYYSWHMVLQAIIWKSFIIEDPISYSFPNSISFSYPFVDANSGPETENQDLANNCSLNPFFNTYRDILHSISSRYFHGVDQFEENEDFIADCLKKIVIYNYPCATNAAVVLLHHPKIREKEEILQILEEKTSVWKPDIIYPKLIDVIVATESKEIRIRFLKLLHLILSQATSAFSVSIYNDVLKYIYLKHDMRDHFMLDNFEDELAAFSRKTMSLREAKKCLLPLFIQSPTIILNTLIEQALVYGSEGMDVIRVLRLIPEACLHNDSLVKELEHYFSKEKLEIYEEKNLSKLIQSLMEVTFFTIL</sequence>
<dbReference type="Proteomes" id="UP000887116">
    <property type="component" value="Unassembled WGS sequence"/>
</dbReference>
<name>A0A8X6I0J1_TRICU</name>
<keyword evidence="2" id="KW-1185">Reference proteome</keyword>
<evidence type="ECO:0000313" key="1">
    <source>
        <dbReference type="EMBL" id="GFQ96084.1"/>
    </source>
</evidence>